<dbReference type="GO" id="GO:0006508">
    <property type="term" value="P:proteolysis"/>
    <property type="evidence" value="ECO:0007669"/>
    <property type="project" value="UniProtKB-KW"/>
</dbReference>
<dbReference type="Pfam" id="PF19190">
    <property type="entry name" value="BACON_2"/>
    <property type="match status" value="1"/>
</dbReference>
<evidence type="ECO:0000313" key="14">
    <source>
        <dbReference type="Proteomes" id="UP000265715"/>
    </source>
</evidence>
<sequence>MKIKGFARAATAGLLLLLAACNGGGGGGSGGNGGATTIEASSEYLSFPGTSSATVSVTADGRWTAQSDQGWLQVSPASGSGDATVTVTVSRSGLTPGHYAGTVLFKGSSARETITVYMRFPSLTGNITGPADQVRPGSLGARPLALEPGTYVPGEVLVALEPGMVAVKQGLSPRGARSLPQASRQALQGAAAALAADHGLSLAGVLSPELPVFKLHTGGKAVGDVVRKLRLDGRVRSVEPNRVIQALATPNDPLYSQQWHYAAIKLPQTWYLTVGSAEVTVAVLDTGVNGSHPDLAGKILPGYDFLTNSTNVADGNGHGTHVSGTVAATTNNNTGVAGVSWASKVLPVRVIGPGGDAYTLARGILYAAGFCVYNSAGQQVCPPAKAKVVNMSLGIWSSSNPCGSQVPLDETTRWAMALAASNGATMVAAAGNSNCPFAFYPAADPTAIAVAATGPTDVKAPYSNYGSAVWLAAPGGDQTNYGNSGGVLSTVPGGGYEHYEGTSMASPHVAGVAALMLAANPDLTPAQVKLILANTATDLGAAGWDPYYGYGLVNAEAAVKAARDLLSAHYSDFRVRLRQGSTLVAEARADRGGSFALENVPAGRYTLEAGNDRDHDGVLGEPGEFYGSTAVDLNYGGDVSGVGLNVQPR</sequence>
<proteinExistence type="inferred from homology"/>
<dbReference type="OrthoDB" id="9814383at2"/>
<dbReference type="InterPro" id="IPR022398">
    <property type="entry name" value="Peptidase_S8_His-AS"/>
</dbReference>
<protein>
    <submittedName>
        <fullName evidence="13">Thermophilic serine proteinase</fullName>
        <ecNumber evidence="13">3.4.21.-</ecNumber>
    </submittedName>
</protein>
<dbReference type="GO" id="GO:0004252">
    <property type="term" value="F:serine-type endopeptidase activity"/>
    <property type="evidence" value="ECO:0007669"/>
    <property type="project" value="UniProtKB-UniRule"/>
</dbReference>
<keyword evidence="3" id="KW-0964">Secreted</keyword>
<keyword evidence="10" id="KW-0732">Signal</keyword>
<dbReference type="PROSITE" id="PS00138">
    <property type="entry name" value="SUBTILASE_SER"/>
    <property type="match status" value="1"/>
</dbReference>
<comment type="subcellular location">
    <subcellularLocation>
        <location evidence="1">Secreted</location>
    </subcellularLocation>
</comment>
<organism evidence="13 14">
    <name type="scientific">Calidithermus terrae</name>
    <dbReference type="NCBI Taxonomy" id="1408545"/>
    <lineage>
        <taxon>Bacteria</taxon>
        <taxon>Thermotogati</taxon>
        <taxon>Deinococcota</taxon>
        <taxon>Deinococci</taxon>
        <taxon>Thermales</taxon>
        <taxon>Thermaceae</taxon>
        <taxon>Calidithermus</taxon>
    </lineage>
</organism>
<dbReference type="InterPro" id="IPR024361">
    <property type="entry name" value="BACON"/>
</dbReference>
<feature type="active site" description="Charge relay system" evidence="7 8">
    <location>
        <position position="285"/>
    </location>
</feature>
<feature type="domain" description="Peptidase S8/S53" evidence="11">
    <location>
        <begin position="278"/>
        <end position="551"/>
    </location>
</feature>
<dbReference type="PROSITE" id="PS00136">
    <property type="entry name" value="SUBTILASE_ASP"/>
    <property type="match status" value="1"/>
</dbReference>
<dbReference type="Gene3D" id="2.60.40.10">
    <property type="entry name" value="Immunoglobulins"/>
    <property type="match status" value="1"/>
</dbReference>
<evidence type="ECO:0000256" key="8">
    <source>
        <dbReference type="PROSITE-ProRule" id="PRU01240"/>
    </source>
</evidence>
<dbReference type="InterPro" id="IPR000209">
    <property type="entry name" value="Peptidase_S8/S53_dom"/>
</dbReference>
<dbReference type="CDD" id="cd14948">
    <property type="entry name" value="BACON"/>
    <property type="match status" value="1"/>
</dbReference>
<feature type="domain" description="BACON" evidence="12">
    <location>
        <begin position="48"/>
        <end position="118"/>
    </location>
</feature>
<dbReference type="PROSITE" id="PS00137">
    <property type="entry name" value="SUBTILASE_HIS"/>
    <property type="match status" value="1"/>
</dbReference>
<reference evidence="13 14" key="1">
    <citation type="submission" date="2018-08" db="EMBL/GenBank/DDBJ databases">
        <title>Meiothermus terrae DSM 26712 genome sequencing project.</title>
        <authorList>
            <person name="Da Costa M.S."/>
            <person name="Albuquerque L."/>
            <person name="Raposo P."/>
            <person name="Froufe H.J.C."/>
            <person name="Barroso C.S."/>
            <person name="Egas C."/>
        </authorList>
    </citation>
    <scope>NUCLEOTIDE SEQUENCE [LARGE SCALE GENOMIC DNA]</scope>
    <source>
        <strain evidence="13 14">DSM 26712</strain>
    </source>
</reference>
<evidence type="ECO:0000256" key="5">
    <source>
        <dbReference type="ARBA" id="ARBA00022801"/>
    </source>
</evidence>
<dbReference type="InterPro" id="IPR050131">
    <property type="entry name" value="Peptidase_S8_subtilisin-like"/>
</dbReference>
<dbReference type="CDD" id="cd07484">
    <property type="entry name" value="Peptidases_S8_Thermitase_like"/>
    <property type="match status" value="1"/>
</dbReference>
<dbReference type="PANTHER" id="PTHR43806">
    <property type="entry name" value="PEPTIDASE S8"/>
    <property type="match status" value="1"/>
</dbReference>
<dbReference type="Pfam" id="PF00082">
    <property type="entry name" value="Peptidase_S8"/>
    <property type="match status" value="1"/>
</dbReference>
<dbReference type="InterPro" id="IPR023828">
    <property type="entry name" value="Peptidase_S8_Ser-AS"/>
</dbReference>
<dbReference type="PROSITE" id="PS51892">
    <property type="entry name" value="SUBTILASE"/>
    <property type="match status" value="1"/>
</dbReference>
<evidence type="ECO:0000256" key="2">
    <source>
        <dbReference type="ARBA" id="ARBA00011073"/>
    </source>
</evidence>
<evidence type="ECO:0000256" key="7">
    <source>
        <dbReference type="PIRSR" id="PIRSR615500-1"/>
    </source>
</evidence>
<feature type="active site" description="Charge relay system" evidence="7 8">
    <location>
        <position position="503"/>
    </location>
</feature>
<keyword evidence="14" id="KW-1185">Reference proteome</keyword>
<feature type="active site" description="Charge relay system" evidence="7 8">
    <location>
        <position position="318"/>
    </location>
</feature>
<dbReference type="SUPFAM" id="SSF52743">
    <property type="entry name" value="Subtilisin-like"/>
    <property type="match status" value="1"/>
</dbReference>
<evidence type="ECO:0000256" key="3">
    <source>
        <dbReference type="ARBA" id="ARBA00022525"/>
    </source>
</evidence>
<dbReference type="GO" id="GO:0005576">
    <property type="term" value="C:extracellular region"/>
    <property type="evidence" value="ECO:0007669"/>
    <property type="project" value="UniProtKB-SubCell"/>
</dbReference>
<dbReference type="AlphaFoldDB" id="A0A399EGJ0"/>
<keyword evidence="5 8" id="KW-0378">Hydrolase</keyword>
<feature type="chain" id="PRO_5017371037" evidence="10">
    <location>
        <begin position="26"/>
        <end position="649"/>
    </location>
</feature>
<dbReference type="PRINTS" id="PR00723">
    <property type="entry name" value="SUBTILISIN"/>
</dbReference>
<dbReference type="PANTHER" id="PTHR43806:SF11">
    <property type="entry name" value="CEREVISIN-RELATED"/>
    <property type="match status" value="1"/>
</dbReference>
<dbReference type="RefSeq" id="WP_119316143.1">
    <property type="nucleotide sequence ID" value="NZ_QXDL01000180.1"/>
</dbReference>
<feature type="signal peptide" evidence="10">
    <location>
        <begin position="1"/>
        <end position="25"/>
    </location>
</feature>
<evidence type="ECO:0000313" key="13">
    <source>
        <dbReference type="EMBL" id="RIH81362.1"/>
    </source>
</evidence>
<dbReference type="InterPro" id="IPR034084">
    <property type="entry name" value="Thermitase-like_dom"/>
</dbReference>
<evidence type="ECO:0000256" key="6">
    <source>
        <dbReference type="ARBA" id="ARBA00022825"/>
    </source>
</evidence>
<comment type="caution">
    <text evidence="13">The sequence shown here is derived from an EMBL/GenBank/DDBJ whole genome shotgun (WGS) entry which is preliminary data.</text>
</comment>
<dbReference type="Gene3D" id="3.40.50.200">
    <property type="entry name" value="Peptidase S8/S53 domain"/>
    <property type="match status" value="1"/>
</dbReference>
<comment type="similarity">
    <text evidence="2 8 9">Belongs to the peptidase S8 family.</text>
</comment>
<evidence type="ECO:0000259" key="11">
    <source>
        <dbReference type="Pfam" id="PF00082"/>
    </source>
</evidence>
<dbReference type="Proteomes" id="UP000265715">
    <property type="component" value="Unassembled WGS sequence"/>
</dbReference>
<keyword evidence="4 8" id="KW-0645">Protease</keyword>
<accession>A0A399EGJ0</accession>
<evidence type="ECO:0000259" key="12">
    <source>
        <dbReference type="Pfam" id="PF19190"/>
    </source>
</evidence>
<dbReference type="EC" id="3.4.21.-" evidence="13"/>
<gene>
    <name evidence="13" type="ORF">Mterra_03206</name>
</gene>
<dbReference type="InterPro" id="IPR023827">
    <property type="entry name" value="Peptidase_S8_Asp-AS"/>
</dbReference>
<evidence type="ECO:0000256" key="10">
    <source>
        <dbReference type="SAM" id="SignalP"/>
    </source>
</evidence>
<evidence type="ECO:0000256" key="9">
    <source>
        <dbReference type="RuleBase" id="RU003355"/>
    </source>
</evidence>
<keyword evidence="6 8" id="KW-0720">Serine protease</keyword>
<dbReference type="EMBL" id="QXDL01000180">
    <property type="protein sequence ID" value="RIH81362.1"/>
    <property type="molecule type" value="Genomic_DNA"/>
</dbReference>
<evidence type="ECO:0000256" key="4">
    <source>
        <dbReference type="ARBA" id="ARBA00022670"/>
    </source>
</evidence>
<dbReference type="PROSITE" id="PS51257">
    <property type="entry name" value="PROKAR_LIPOPROTEIN"/>
    <property type="match status" value="1"/>
</dbReference>
<dbReference type="InterPro" id="IPR036852">
    <property type="entry name" value="Peptidase_S8/S53_dom_sf"/>
</dbReference>
<dbReference type="InterPro" id="IPR013783">
    <property type="entry name" value="Ig-like_fold"/>
</dbReference>
<evidence type="ECO:0000256" key="1">
    <source>
        <dbReference type="ARBA" id="ARBA00004613"/>
    </source>
</evidence>
<dbReference type="InterPro" id="IPR015500">
    <property type="entry name" value="Peptidase_S8_subtilisin-rel"/>
</dbReference>
<name>A0A399EGJ0_9DEIN</name>